<protein>
    <submittedName>
        <fullName evidence="2">Uncharacterized protein</fullName>
    </submittedName>
</protein>
<sequence length="61" mass="6418">MDSATSGFLELFEISSQVCLSARCLASSSESGERPKCDARQVRSERGEESRAASQTSSSGG</sequence>
<gene>
    <name evidence="2" type="ORF">EYF80_041373</name>
</gene>
<reference evidence="2 3" key="1">
    <citation type="submission" date="2019-03" db="EMBL/GenBank/DDBJ databases">
        <title>First draft genome of Liparis tanakae, snailfish: a comprehensive survey of snailfish specific genes.</title>
        <authorList>
            <person name="Kim W."/>
            <person name="Song I."/>
            <person name="Jeong J.-H."/>
            <person name="Kim D."/>
            <person name="Kim S."/>
            <person name="Ryu S."/>
            <person name="Song J.Y."/>
            <person name="Lee S.K."/>
        </authorList>
    </citation>
    <scope>NUCLEOTIDE SEQUENCE [LARGE SCALE GENOMIC DNA]</scope>
    <source>
        <tissue evidence="2">Muscle</tissue>
    </source>
</reference>
<evidence type="ECO:0000313" key="2">
    <source>
        <dbReference type="EMBL" id="TNN48447.1"/>
    </source>
</evidence>
<dbReference type="EMBL" id="SRLO01000697">
    <property type="protein sequence ID" value="TNN48447.1"/>
    <property type="molecule type" value="Genomic_DNA"/>
</dbReference>
<feature type="region of interest" description="Disordered" evidence="1">
    <location>
        <begin position="27"/>
        <end position="61"/>
    </location>
</feature>
<evidence type="ECO:0000256" key="1">
    <source>
        <dbReference type="SAM" id="MobiDB-lite"/>
    </source>
</evidence>
<comment type="caution">
    <text evidence="2">The sequence shown here is derived from an EMBL/GenBank/DDBJ whole genome shotgun (WGS) entry which is preliminary data.</text>
</comment>
<dbReference type="AlphaFoldDB" id="A0A4Z2G4F7"/>
<evidence type="ECO:0000313" key="3">
    <source>
        <dbReference type="Proteomes" id="UP000314294"/>
    </source>
</evidence>
<dbReference type="Proteomes" id="UP000314294">
    <property type="component" value="Unassembled WGS sequence"/>
</dbReference>
<feature type="compositionally biased region" description="Basic and acidic residues" evidence="1">
    <location>
        <begin position="31"/>
        <end position="51"/>
    </location>
</feature>
<accession>A0A4Z2G4F7</accession>
<feature type="compositionally biased region" description="Polar residues" evidence="1">
    <location>
        <begin position="52"/>
        <end position="61"/>
    </location>
</feature>
<name>A0A4Z2G4F7_9TELE</name>
<keyword evidence="3" id="KW-1185">Reference proteome</keyword>
<proteinExistence type="predicted"/>
<organism evidence="2 3">
    <name type="scientific">Liparis tanakae</name>
    <name type="common">Tanaka's snailfish</name>
    <dbReference type="NCBI Taxonomy" id="230148"/>
    <lineage>
        <taxon>Eukaryota</taxon>
        <taxon>Metazoa</taxon>
        <taxon>Chordata</taxon>
        <taxon>Craniata</taxon>
        <taxon>Vertebrata</taxon>
        <taxon>Euteleostomi</taxon>
        <taxon>Actinopterygii</taxon>
        <taxon>Neopterygii</taxon>
        <taxon>Teleostei</taxon>
        <taxon>Neoteleostei</taxon>
        <taxon>Acanthomorphata</taxon>
        <taxon>Eupercaria</taxon>
        <taxon>Perciformes</taxon>
        <taxon>Cottioidei</taxon>
        <taxon>Cottales</taxon>
        <taxon>Liparidae</taxon>
        <taxon>Liparis</taxon>
    </lineage>
</organism>